<dbReference type="CDD" id="cd00038">
    <property type="entry name" value="CAP_ED"/>
    <property type="match status" value="1"/>
</dbReference>
<evidence type="ECO:0000313" key="2">
    <source>
        <dbReference type="EMBL" id="GAA4918084.1"/>
    </source>
</evidence>
<feature type="domain" description="Cyclic nucleotide-binding" evidence="1">
    <location>
        <begin position="32"/>
        <end position="117"/>
    </location>
</feature>
<proteinExistence type="predicted"/>
<evidence type="ECO:0000259" key="1">
    <source>
        <dbReference type="Pfam" id="PF00027"/>
    </source>
</evidence>
<reference evidence="3" key="1">
    <citation type="journal article" date="2019" name="Int. J. Syst. Evol. Microbiol.">
        <title>The Global Catalogue of Microorganisms (GCM) 10K type strain sequencing project: providing services to taxonomists for standard genome sequencing and annotation.</title>
        <authorList>
            <consortium name="The Broad Institute Genomics Platform"/>
            <consortium name="The Broad Institute Genome Sequencing Center for Infectious Disease"/>
            <person name="Wu L."/>
            <person name="Ma J."/>
        </authorList>
    </citation>
    <scope>NUCLEOTIDE SEQUENCE [LARGE SCALE GENOMIC DNA]</scope>
    <source>
        <strain evidence="3">JCM 18283</strain>
    </source>
</reference>
<accession>A0ABP9FW03</accession>
<dbReference type="RefSeq" id="WP_345332811.1">
    <property type="nucleotide sequence ID" value="NZ_BAABJI010000002.1"/>
</dbReference>
<keyword evidence="3" id="KW-1185">Reference proteome</keyword>
<dbReference type="InterPro" id="IPR014710">
    <property type="entry name" value="RmlC-like_jellyroll"/>
</dbReference>
<name>A0ABP9FW03_9SPHI</name>
<dbReference type="InterPro" id="IPR000595">
    <property type="entry name" value="cNMP-bd_dom"/>
</dbReference>
<dbReference type="Gene3D" id="2.60.120.10">
    <property type="entry name" value="Jelly Rolls"/>
    <property type="match status" value="1"/>
</dbReference>
<dbReference type="Proteomes" id="UP001501436">
    <property type="component" value="Unassembled WGS sequence"/>
</dbReference>
<evidence type="ECO:0000313" key="3">
    <source>
        <dbReference type="Proteomes" id="UP001501436"/>
    </source>
</evidence>
<dbReference type="SUPFAM" id="SSF51206">
    <property type="entry name" value="cAMP-binding domain-like"/>
    <property type="match status" value="1"/>
</dbReference>
<sequence length="194" mass="22346">MISGFKEYMNAHAITFTDDEMERIIGAATITTLKKKQFLLQAGDVCRYKIFVLAGFLRMYGIGADGEEHIMQFSPAMSWTTDGESYNNRIPSNYNIEALEESRVMLWTKDSFEELVKAIPSLKRYSDKLITQYLNLSRNRLYKTISATPEEKYEDFLKNYPGILNKVPLRMAASYIGVSLKTLSRIRQAQLQRV</sequence>
<dbReference type="Pfam" id="PF00027">
    <property type="entry name" value="cNMP_binding"/>
    <property type="match status" value="1"/>
</dbReference>
<dbReference type="InterPro" id="IPR018490">
    <property type="entry name" value="cNMP-bd_dom_sf"/>
</dbReference>
<dbReference type="EMBL" id="BAABJI010000002">
    <property type="protein sequence ID" value="GAA4918084.1"/>
    <property type="molecule type" value="Genomic_DNA"/>
</dbReference>
<protein>
    <submittedName>
        <fullName evidence="2">Crp/Fnr family transcriptional regulator</fullName>
    </submittedName>
</protein>
<comment type="caution">
    <text evidence="2">The sequence shown here is derived from an EMBL/GenBank/DDBJ whole genome shotgun (WGS) entry which is preliminary data.</text>
</comment>
<organism evidence="2 3">
    <name type="scientific">Mucilaginibacter defluvii</name>
    <dbReference type="NCBI Taxonomy" id="1196019"/>
    <lineage>
        <taxon>Bacteria</taxon>
        <taxon>Pseudomonadati</taxon>
        <taxon>Bacteroidota</taxon>
        <taxon>Sphingobacteriia</taxon>
        <taxon>Sphingobacteriales</taxon>
        <taxon>Sphingobacteriaceae</taxon>
        <taxon>Mucilaginibacter</taxon>
    </lineage>
</organism>
<gene>
    <name evidence="2" type="ORF">GCM10023313_22150</name>
</gene>